<evidence type="ECO:0000313" key="2">
    <source>
        <dbReference type="EMBL" id="STZ41768.1"/>
    </source>
</evidence>
<reference evidence="2 3" key="1">
    <citation type="submission" date="2018-06" db="EMBL/GenBank/DDBJ databases">
        <authorList>
            <consortium name="Pathogen Informatics"/>
            <person name="Doyle S."/>
        </authorList>
    </citation>
    <scope>NUCLEOTIDE SEQUENCE [LARGE SCALE GENOMIC DNA]</scope>
    <source>
        <strain evidence="2 3">NCTC10742</strain>
    </source>
</reference>
<feature type="transmembrane region" description="Helical" evidence="1">
    <location>
        <begin position="50"/>
        <end position="72"/>
    </location>
</feature>
<keyword evidence="1" id="KW-1133">Transmembrane helix</keyword>
<keyword evidence="1" id="KW-0472">Membrane</keyword>
<sequence>MSVLELPEPAGWRAANRIGALAAVVGLAVAAAYLYWAVMAAFRGNYLTTVVALGPAASIALMVAAVGLVLSGRTSPRTSTDATGFTVWPDRRFSMLILGCMVVFIPSGVLFSFLAPQGLIDLPLSAGMRTFGSFAAGLVTLIGAAGLVTAWRRGGVGHVKLTPAMVENADIFSTRVFEWDDVVDVVDHAETRRARRAVVLRLPDGREEIISVADIYLPRGVALYWLVRHYWRHPEDRMELVDSRVGERLEDGRFDLT</sequence>
<dbReference type="EMBL" id="UGQM01000001">
    <property type="protein sequence ID" value="STZ41768.1"/>
    <property type="molecule type" value="Genomic_DNA"/>
</dbReference>
<evidence type="ECO:0000313" key="3">
    <source>
        <dbReference type="Proteomes" id="UP000254291"/>
    </source>
</evidence>
<keyword evidence="1" id="KW-0812">Transmembrane</keyword>
<proteinExistence type="predicted"/>
<evidence type="ECO:0000256" key="1">
    <source>
        <dbReference type="SAM" id="Phobius"/>
    </source>
</evidence>
<gene>
    <name evidence="2" type="ORF">NCTC10742_00975</name>
</gene>
<dbReference type="Proteomes" id="UP000254291">
    <property type="component" value="Unassembled WGS sequence"/>
</dbReference>
<organism evidence="2 3">
    <name type="scientific">Mycolicibacterium gilvum</name>
    <dbReference type="NCBI Taxonomy" id="1804"/>
    <lineage>
        <taxon>Bacteria</taxon>
        <taxon>Bacillati</taxon>
        <taxon>Actinomycetota</taxon>
        <taxon>Actinomycetes</taxon>
        <taxon>Mycobacteriales</taxon>
        <taxon>Mycobacteriaceae</taxon>
        <taxon>Mycolicibacterium</taxon>
    </lineage>
</organism>
<feature type="transmembrane region" description="Helical" evidence="1">
    <location>
        <begin position="93"/>
        <end position="114"/>
    </location>
</feature>
<dbReference type="RefSeq" id="WP_115326632.1">
    <property type="nucleotide sequence ID" value="NZ_JACKST010000058.1"/>
</dbReference>
<feature type="transmembrane region" description="Helical" evidence="1">
    <location>
        <begin position="134"/>
        <end position="151"/>
    </location>
</feature>
<dbReference type="AlphaFoldDB" id="A0A378SHZ1"/>
<protein>
    <recommendedName>
        <fullName evidence="4">Transmembrane protein</fullName>
    </recommendedName>
</protein>
<feature type="transmembrane region" description="Helical" evidence="1">
    <location>
        <begin position="20"/>
        <end position="38"/>
    </location>
</feature>
<name>A0A378SHZ1_9MYCO</name>
<accession>A0A378SHZ1</accession>
<evidence type="ECO:0008006" key="4">
    <source>
        <dbReference type="Google" id="ProtNLM"/>
    </source>
</evidence>